<name>A0A8G1QRD3_9EURO</name>
<evidence type="ECO:0000313" key="3">
    <source>
        <dbReference type="Proteomes" id="UP000249526"/>
    </source>
</evidence>
<feature type="region of interest" description="Disordered" evidence="1">
    <location>
        <begin position="102"/>
        <end position="132"/>
    </location>
</feature>
<sequence length="132" mass="14643">MPGKTKQGRQRCWASRGVKHSSCTSVAISLLLRKGRTDPCNHCELRSTAYSPWTQISSQPAFHGRNWGRRCSRSHYWKLSWTTTTTTNKTRNFNPGQTRRIACQSSPGDANVGGSSLSESGAGKTLMRWPGT</sequence>
<dbReference type="RefSeq" id="XP_025510330.1">
    <property type="nucleotide sequence ID" value="XM_025661958.1"/>
</dbReference>
<organism evidence="2 3">
    <name type="scientific">Aspergillus piperis CBS 112811</name>
    <dbReference type="NCBI Taxonomy" id="1448313"/>
    <lineage>
        <taxon>Eukaryota</taxon>
        <taxon>Fungi</taxon>
        <taxon>Dikarya</taxon>
        <taxon>Ascomycota</taxon>
        <taxon>Pezizomycotina</taxon>
        <taxon>Eurotiomycetes</taxon>
        <taxon>Eurotiomycetidae</taxon>
        <taxon>Eurotiales</taxon>
        <taxon>Aspergillaceae</taxon>
        <taxon>Aspergillus</taxon>
        <taxon>Aspergillus subgen. Circumdati</taxon>
    </lineage>
</organism>
<evidence type="ECO:0000313" key="2">
    <source>
        <dbReference type="EMBL" id="RAH52408.1"/>
    </source>
</evidence>
<feature type="compositionally biased region" description="Polar residues" evidence="1">
    <location>
        <begin position="102"/>
        <end position="119"/>
    </location>
</feature>
<dbReference type="GeneID" id="37165360"/>
<gene>
    <name evidence="2" type="ORF">BO85DRAFT_463983</name>
</gene>
<protein>
    <submittedName>
        <fullName evidence="2">Uncharacterized protein</fullName>
    </submittedName>
</protein>
<dbReference type="AlphaFoldDB" id="A0A8G1QRD3"/>
<dbReference type="EMBL" id="KZ825085">
    <property type="protein sequence ID" value="RAH52408.1"/>
    <property type="molecule type" value="Genomic_DNA"/>
</dbReference>
<evidence type="ECO:0000256" key="1">
    <source>
        <dbReference type="SAM" id="MobiDB-lite"/>
    </source>
</evidence>
<reference evidence="2 3" key="1">
    <citation type="submission" date="2018-02" db="EMBL/GenBank/DDBJ databases">
        <title>The genomes of Aspergillus section Nigri reveals drivers in fungal speciation.</title>
        <authorList>
            <consortium name="DOE Joint Genome Institute"/>
            <person name="Vesth T.C."/>
            <person name="Nybo J."/>
            <person name="Theobald S."/>
            <person name="Brandl J."/>
            <person name="Frisvad J.C."/>
            <person name="Nielsen K.F."/>
            <person name="Lyhne E.K."/>
            <person name="Kogle M.E."/>
            <person name="Kuo A."/>
            <person name="Riley R."/>
            <person name="Clum A."/>
            <person name="Nolan M."/>
            <person name="Lipzen A."/>
            <person name="Salamov A."/>
            <person name="Henrissat B."/>
            <person name="Wiebenga A."/>
            <person name="De vries R.P."/>
            <person name="Grigoriev I.V."/>
            <person name="Mortensen U.H."/>
            <person name="Andersen M.R."/>
            <person name="Baker S.E."/>
        </authorList>
    </citation>
    <scope>NUCLEOTIDE SEQUENCE [LARGE SCALE GENOMIC DNA]</scope>
    <source>
        <strain evidence="2 3">CBS 112811</strain>
    </source>
</reference>
<accession>A0A8G1QRD3</accession>
<keyword evidence="3" id="KW-1185">Reference proteome</keyword>
<proteinExistence type="predicted"/>
<dbReference type="Proteomes" id="UP000249526">
    <property type="component" value="Unassembled WGS sequence"/>
</dbReference>